<dbReference type="PANTHER" id="PTHR46401">
    <property type="entry name" value="GLYCOSYLTRANSFERASE WBBK-RELATED"/>
    <property type="match status" value="1"/>
</dbReference>
<dbReference type="SUPFAM" id="SSF53756">
    <property type="entry name" value="UDP-Glycosyltransferase/glycogen phosphorylase"/>
    <property type="match status" value="1"/>
</dbReference>
<evidence type="ECO:0000256" key="1">
    <source>
        <dbReference type="ARBA" id="ARBA00022679"/>
    </source>
</evidence>
<dbReference type="PANTHER" id="PTHR46401:SF2">
    <property type="entry name" value="GLYCOSYLTRANSFERASE WBBK-RELATED"/>
    <property type="match status" value="1"/>
</dbReference>
<dbReference type="OrthoDB" id="9811239at2"/>
<sequence length="371" mass="42820">MTKIKLLSLTNCLLEYRLPVYNLLAEKFDLTIAHYGESVAHRDIHFKEILLTPIIRGPFTFSKEKLTTLAAGFDAVIALGELRMWSFLKLGFVIKRKYALTYWNIGVSASYNKRYDEDRSLDFFRFNLLNRADSIVFYTDYPIKRYVEDGGVQREKLFVANNTVEVKERIQIPFEKKHFLFVGTLYKAKKIYDLLEAYKKAYEMSNNIYPLVIIGEGIEKENVLKFIKEQQLQHKISVKGAIYDQEVLKVFYTDAIALISPGQAGLTVLNAFAYGVPFVTTKTAITGGEIFNIKNEINGLLYDDNHNNLKNIILELTRNPQKVYQMSVNAQNHYFEHSTLDKMVEGLSQAILYAVNCKKKQNNQQLRSINK</sequence>
<dbReference type="RefSeq" id="WP_073122636.1">
    <property type="nucleotide sequence ID" value="NZ_BMEN01000001.1"/>
</dbReference>
<dbReference type="GO" id="GO:0016757">
    <property type="term" value="F:glycosyltransferase activity"/>
    <property type="evidence" value="ECO:0007669"/>
    <property type="project" value="InterPro"/>
</dbReference>
<keyword evidence="1 3" id="KW-0808">Transferase</keyword>
<reference evidence="4" key="1">
    <citation type="submission" date="2016-11" db="EMBL/GenBank/DDBJ databases">
        <authorList>
            <person name="Varghese N."/>
            <person name="Submissions S."/>
        </authorList>
    </citation>
    <scope>NUCLEOTIDE SEQUENCE [LARGE SCALE GENOMIC DNA]</scope>
    <source>
        <strain evidence="4">DSM 100572</strain>
    </source>
</reference>
<protein>
    <submittedName>
        <fullName evidence="3">Glycosyltransferase involved in cell wall bisynthesis</fullName>
    </submittedName>
</protein>
<dbReference type="GO" id="GO:0009103">
    <property type="term" value="P:lipopolysaccharide biosynthetic process"/>
    <property type="evidence" value="ECO:0007669"/>
    <property type="project" value="TreeGrafter"/>
</dbReference>
<dbReference type="CDD" id="cd03801">
    <property type="entry name" value="GT4_PimA-like"/>
    <property type="match status" value="1"/>
</dbReference>
<evidence type="ECO:0000259" key="2">
    <source>
        <dbReference type="Pfam" id="PF00534"/>
    </source>
</evidence>
<accession>A0A1M5X262</accession>
<evidence type="ECO:0000313" key="3">
    <source>
        <dbReference type="EMBL" id="SHH93574.1"/>
    </source>
</evidence>
<keyword evidence="4" id="KW-1185">Reference proteome</keyword>
<dbReference type="Gene3D" id="3.40.50.2000">
    <property type="entry name" value="Glycogen Phosphorylase B"/>
    <property type="match status" value="2"/>
</dbReference>
<dbReference type="EMBL" id="FQXQ01000009">
    <property type="protein sequence ID" value="SHH93574.1"/>
    <property type="molecule type" value="Genomic_DNA"/>
</dbReference>
<evidence type="ECO:0000313" key="4">
    <source>
        <dbReference type="Proteomes" id="UP000184109"/>
    </source>
</evidence>
<proteinExistence type="predicted"/>
<dbReference type="STRING" id="1195760.SAMN05444281_2806"/>
<dbReference type="AlphaFoldDB" id="A0A1M5X262"/>
<gene>
    <name evidence="3" type="ORF">SAMN05444281_2806</name>
</gene>
<dbReference type="InterPro" id="IPR001296">
    <property type="entry name" value="Glyco_trans_1"/>
</dbReference>
<feature type="domain" description="Glycosyl transferase family 1" evidence="2">
    <location>
        <begin position="167"/>
        <end position="332"/>
    </location>
</feature>
<dbReference type="Pfam" id="PF00534">
    <property type="entry name" value="Glycos_transf_1"/>
    <property type="match status" value="1"/>
</dbReference>
<name>A0A1M5X262_9FLAO</name>
<dbReference type="Proteomes" id="UP000184109">
    <property type="component" value="Unassembled WGS sequence"/>
</dbReference>
<organism evidence="3 4">
    <name type="scientific">Wenyingzhuangia marina</name>
    <dbReference type="NCBI Taxonomy" id="1195760"/>
    <lineage>
        <taxon>Bacteria</taxon>
        <taxon>Pseudomonadati</taxon>
        <taxon>Bacteroidota</taxon>
        <taxon>Flavobacteriia</taxon>
        <taxon>Flavobacteriales</taxon>
        <taxon>Flavobacteriaceae</taxon>
        <taxon>Wenyingzhuangia</taxon>
    </lineage>
</organism>